<evidence type="ECO:0000313" key="3">
    <source>
        <dbReference type="EMBL" id="CAF9907857.1"/>
    </source>
</evidence>
<dbReference type="GO" id="GO:0005525">
    <property type="term" value="F:GTP binding"/>
    <property type="evidence" value="ECO:0007669"/>
    <property type="project" value="InterPro"/>
</dbReference>
<dbReference type="InterPro" id="IPR006073">
    <property type="entry name" value="GTP-bd"/>
</dbReference>
<proteinExistence type="predicted"/>
<comment type="caution">
    <text evidence="3">The sequence shown here is derived from an EMBL/GenBank/DDBJ whole genome shotgun (WGS) entry which is preliminary data.</text>
</comment>
<accession>A0A8H3EL45</accession>
<dbReference type="EMBL" id="CAJPDR010000025">
    <property type="protein sequence ID" value="CAF9907857.1"/>
    <property type="molecule type" value="Genomic_DNA"/>
</dbReference>
<dbReference type="InterPro" id="IPR027417">
    <property type="entry name" value="P-loop_NTPase"/>
</dbReference>
<organism evidence="3 4">
    <name type="scientific">Alectoria fallacina</name>
    <dbReference type="NCBI Taxonomy" id="1903189"/>
    <lineage>
        <taxon>Eukaryota</taxon>
        <taxon>Fungi</taxon>
        <taxon>Dikarya</taxon>
        <taxon>Ascomycota</taxon>
        <taxon>Pezizomycotina</taxon>
        <taxon>Lecanoromycetes</taxon>
        <taxon>OSLEUM clade</taxon>
        <taxon>Lecanoromycetidae</taxon>
        <taxon>Lecanorales</taxon>
        <taxon>Lecanorineae</taxon>
        <taxon>Parmeliaceae</taxon>
        <taxon>Alectoria</taxon>
    </lineage>
</organism>
<protein>
    <recommendedName>
        <fullName evidence="2">G domain-containing protein</fullName>
    </recommendedName>
</protein>
<dbReference type="AlphaFoldDB" id="A0A8H3EL45"/>
<evidence type="ECO:0000313" key="4">
    <source>
        <dbReference type="Proteomes" id="UP000664203"/>
    </source>
</evidence>
<evidence type="ECO:0000259" key="2">
    <source>
        <dbReference type="Pfam" id="PF01926"/>
    </source>
</evidence>
<dbReference type="Pfam" id="PF01926">
    <property type="entry name" value="MMR_HSR1"/>
    <property type="match status" value="1"/>
</dbReference>
<reference evidence="3" key="1">
    <citation type="submission" date="2021-03" db="EMBL/GenBank/DDBJ databases">
        <authorList>
            <person name="Tagirdzhanova G."/>
        </authorList>
    </citation>
    <scope>NUCLEOTIDE SEQUENCE</scope>
</reference>
<dbReference type="SUPFAM" id="SSF52540">
    <property type="entry name" value="P-loop containing nucleoside triphosphate hydrolases"/>
    <property type="match status" value="1"/>
</dbReference>
<keyword evidence="4" id="KW-1185">Reference proteome</keyword>
<gene>
    <name evidence="3" type="ORF">ALECFALPRED_004023</name>
</gene>
<dbReference type="Proteomes" id="UP000664203">
    <property type="component" value="Unassembled WGS sequence"/>
</dbReference>
<dbReference type="OrthoDB" id="8954335at2759"/>
<feature type="coiled-coil region" evidence="1">
    <location>
        <begin position="264"/>
        <end position="339"/>
    </location>
</feature>
<feature type="domain" description="G" evidence="2">
    <location>
        <begin position="5"/>
        <end position="71"/>
    </location>
</feature>
<dbReference type="CDD" id="cd00882">
    <property type="entry name" value="Ras_like_GTPase"/>
    <property type="match status" value="1"/>
</dbReference>
<name>A0A8H3EL45_9LECA</name>
<sequence>MAAIVAFLGMTGAGKSTIIKLLTDSDEIVIGDSLRSCTASVQEYEVILDGIKFTLVDTPGFDDPFRSNEEILEEIARWFAASYEAGRRLAGIVYLHRITDTRMLGSSMLNFGVFQRMTGPACSDNIVLGTTFWDSVDEQLGVERQLELQTVPEFWGSSFDQGSKIMRMNDKGSITQLLHRLAGSDPVTLKIQDEMITQNLPLHETEAGIALQETALRRLHQEHNELLAQASSEATQAKAKQAAETDKELKARQIAYDRVLKEREKQQKHDKKDIEKAAKKATKEHEKVLKLELKSSKKAEAAVKAEQVRAAAQEKAHSAEQAKLERERHIRQAQDNREASKVLYQSIGMQLQWLKVRRKNGKVSAKWTNRDDKKAVNKAYTRICNNCRHMVGEGLFYRKLLQQNLKMTCQLTGAGCKKCRPNFIICKQCSDNGWACTAKGHSMVADDQAASWNGCSRVRDPPNFRSALWCNRCTKYCGEVYFRECLLQQ</sequence>
<evidence type="ECO:0000256" key="1">
    <source>
        <dbReference type="SAM" id="Coils"/>
    </source>
</evidence>
<keyword evidence="1" id="KW-0175">Coiled coil</keyword>
<dbReference type="Gene3D" id="3.40.50.300">
    <property type="entry name" value="P-loop containing nucleotide triphosphate hydrolases"/>
    <property type="match status" value="1"/>
</dbReference>
<feature type="coiled-coil region" evidence="1">
    <location>
        <begin position="209"/>
        <end position="240"/>
    </location>
</feature>